<evidence type="ECO:0008006" key="5">
    <source>
        <dbReference type="Google" id="ProtNLM"/>
    </source>
</evidence>
<proteinExistence type="predicted"/>
<evidence type="ECO:0000313" key="3">
    <source>
        <dbReference type="EMBL" id="OIW03163.1"/>
    </source>
</evidence>
<protein>
    <recommendedName>
        <fullName evidence="5">BED-type domain-containing protein</fullName>
    </recommendedName>
</protein>
<dbReference type="Proteomes" id="UP000188354">
    <property type="component" value="Chromosome LG10"/>
</dbReference>
<evidence type="ECO:0000256" key="1">
    <source>
        <dbReference type="SAM" id="MobiDB-lite"/>
    </source>
</evidence>
<dbReference type="STRING" id="3871.A0A4P1R663"/>
<accession>A0A4P1R663</accession>
<name>A0A4P1R663_LUPAN</name>
<dbReference type="PANTHER" id="PTHR46951:SF2">
    <property type="entry name" value="BED-TYPE DOMAIN-CONTAINING PROTEIN"/>
    <property type="match status" value="1"/>
</dbReference>
<keyword evidence="2" id="KW-0472">Membrane</keyword>
<feature type="compositionally biased region" description="Polar residues" evidence="1">
    <location>
        <begin position="91"/>
        <end position="105"/>
    </location>
</feature>
<dbReference type="AlphaFoldDB" id="A0A4P1R663"/>
<keyword evidence="4" id="KW-1185">Reference proteome</keyword>
<dbReference type="Gramene" id="OIW03163">
    <property type="protein sequence ID" value="OIW03163"/>
    <property type="gene ID" value="TanjilG_11800"/>
</dbReference>
<feature type="region of interest" description="Disordered" evidence="1">
    <location>
        <begin position="89"/>
        <end position="113"/>
    </location>
</feature>
<dbReference type="PANTHER" id="PTHR46951">
    <property type="entry name" value="BED-TYPE DOMAIN-CONTAINING PROTEIN"/>
    <property type="match status" value="1"/>
</dbReference>
<evidence type="ECO:0000256" key="2">
    <source>
        <dbReference type="SAM" id="Phobius"/>
    </source>
</evidence>
<dbReference type="EMBL" id="CM007370">
    <property type="protein sequence ID" value="OIW03163.1"/>
    <property type="molecule type" value="Genomic_DNA"/>
</dbReference>
<feature type="transmembrane region" description="Helical" evidence="2">
    <location>
        <begin position="178"/>
        <end position="201"/>
    </location>
</feature>
<sequence length="203" mass="23202">MTSSASSPNITQALAPSTQSVRAKSDPTWDYCQLLQDAEGKRTIKYLYCSKCYKGGGIHRIKQHLAGEKGDVLPCLSVPFDVKHRLREHLNQVSGSRKRGTNQNQGEEDPYEENVVQREGNMITPIPTKGLQPRVKEQKHQIKDQIIVSTISMPQELLQELNPQLEWALQVKMLFIRLIWQLLDSFMIVAFHLIVQIHFTINL</sequence>
<reference evidence="3 4" key="1">
    <citation type="journal article" date="2017" name="Plant Biotechnol. J.">
        <title>A comprehensive draft genome sequence for lupin (Lupinus angustifolius), an emerging health food: insights into plant-microbe interactions and legume evolution.</title>
        <authorList>
            <person name="Hane J.K."/>
            <person name="Ming Y."/>
            <person name="Kamphuis L.G."/>
            <person name="Nelson M.N."/>
            <person name="Garg G."/>
            <person name="Atkins C.A."/>
            <person name="Bayer P.E."/>
            <person name="Bravo A."/>
            <person name="Bringans S."/>
            <person name="Cannon S."/>
            <person name="Edwards D."/>
            <person name="Foley R."/>
            <person name="Gao L.L."/>
            <person name="Harrison M.J."/>
            <person name="Huang W."/>
            <person name="Hurgobin B."/>
            <person name="Li S."/>
            <person name="Liu C.W."/>
            <person name="McGrath A."/>
            <person name="Morahan G."/>
            <person name="Murray J."/>
            <person name="Weller J."/>
            <person name="Jian J."/>
            <person name="Singh K.B."/>
        </authorList>
    </citation>
    <scope>NUCLEOTIDE SEQUENCE [LARGE SCALE GENOMIC DNA]</scope>
    <source>
        <strain evidence="4">cv. Tanjil</strain>
        <tissue evidence="3">Whole plant</tissue>
    </source>
</reference>
<gene>
    <name evidence="3" type="ORF">TanjilG_11800</name>
</gene>
<evidence type="ECO:0000313" key="4">
    <source>
        <dbReference type="Proteomes" id="UP000188354"/>
    </source>
</evidence>
<keyword evidence="2" id="KW-1133">Transmembrane helix</keyword>
<keyword evidence="2" id="KW-0812">Transmembrane</keyword>
<feature type="region of interest" description="Disordered" evidence="1">
    <location>
        <begin position="1"/>
        <end position="21"/>
    </location>
</feature>
<organism evidence="3 4">
    <name type="scientific">Lupinus angustifolius</name>
    <name type="common">Narrow-leaved blue lupine</name>
    <dbReference type="NCBI Taxonomy" id="3871"/>
    <lineage>
        <taxon>Eukaryota</taxon>
        <taxon>Viridiplantae</taxon>
        <taxon>Streptophyta</taxon>
        <taxon>Embryophyta</taxon>
        <taxon>Tracheophyta</taxon>
        <taxon>Spermatophyta</taxon>
        <taxon>Magnoliopsida</taxon>
        <taxon>eudicotyledons</taxon>
        <taxon>Gunneridae</taxon>
        <taxon>Pentapetalae</taxon>
        <taxon>rosids</taxon>
        <taxon>fabids</taxon>
        <taxon>Fabales</taxon>
        <taxon>Fabaceae</taxon>
        <taxon>Papilionoideae</taxon>
        <taxon>50 kb inversion clade</taxon>
        <taxon>genistoids sensu lato</taxon>
        <taxon>core genistoids</taxon>
        <taxon>Genisteae</taxon>
        <taxon>Lupinus</taxon>
    </lineage>
</organism>